<dbReference type="SMART" id="SM00388">
    <property type="entry name" value="HisKA"/>
    <property type="match status" value="1"/>
</dbReference>
<dbReference type="InterPro" id="IPR005467">
    <property type="entry name" value="His_kinase_dom"/>
</dbReference>
<dbReference type="InterPro" id="IPR050736">
    <property type="entry name" value="Sensor_HK_Regulatory"/>
</dbReference>
<dbReference type="EMBL" id="MGAF01000037">
    <property type="protein sequence ID" value="OGK40093.1"/>
    <property type="molecule type" value="Genomic_DNA"/>
</dbReference>
<dbReference type="Pfam" id="PF02518">
    <property type="entry name" value="HATPase_c"/>
    <property type="match status" value="1"/>
</dbReference>
<keyword evidence="6" id="KW-0902">Two-component regulatory system</keyword>
<name>A0A1F7I9P3_9BACT</name>
<keyword evidence="4" id="KW-0808">Transferase</keyword>
<dbReference type="GO" id="GO:0000155">
    <property type="term" value="F:phosphorelay sensor kinase activity"/>
    <property type="evidence" value="ECO:0007669"/>
    <property type="project" value="InterPro"/>
</dbReference>
<evidence type="ECO:0000256" key="6">
    <source>
        <dbReference type="ARBA" id="ARBA00023012"/>
    </source>
</evidence>
<dbReference type="InterPro" id="IPR036890">
    <property type="entry name" value="HATPase_C_sf"/>
</dbReference>
<dbReference type="InterPro" id="IPR003594">
    <property type="entry name" value="HATPase_dom"/>
</dbReference>
<dbReference type="EC" id="2.7.13.3" evidence="2"/>
<dbReference type="FunFam" id="1.10.287.130:FF:000001">
    <property type="entry name" value="Two-component sensor histidine kinase"/>
    <property type="match status" value="1"/>
</dbReference>
<evidence type="ECO:0000256" key="3">
    <source>
        <dbReference type="ARBA" id="ARBA00022553"/>
    </source>
</evidence>
<dbReference type="Gene3D" id="1.10.287.130">
    <property type="match status" value="1"/>
</dbReference>
<evidence type="ECO:0000313" key="9">
    <source>
        <dbReference type="EMBL" id="OGK40093.1"/>
    </source>
</evidence>
<dbReference type="Pfam" id="PF00512">
    <property type="entry name" value="HisKA"/>
    <property type="match status" value="1"/>
</dbReference>
<dbReference type="InterPro" id="IPR004358">
    <property type="entry name" value="Sig_transdc_His_kin-like_C"/>
</dbReference>
<comment type="catalytic activity">
    <reaction evidence="1">
        <text>ATP + protein L-histidine = ADP + protein N-phospho-L-histidine.</text>
        <dbReference type="EC" id="2.7.13.3"/>
    </reaction>
</comment>
<dbReference type="AlphaFoldDB" id="A0A1F7I9P3"/>
<gene>
    <name evidence="9" type="ORF">A3A74_02725</name>
</gene>
<dbReference type="CDD" id="cd00075">
    <property type="entry name" value="HATPase"/>
    <property type="match status" value="1"/>
</dbReference>
<dbReference type="Gene3D" id="3.30.450.40">
    <property type="match status" value="1"/>
</dbReference>
<dbReference type="PRINTS" id="PR00344">
    <property type="entry name" value="BCTRLSENSOR"/>
</dbReference>
<protein>
    <recommendedName>
        <fullName evidence="2">histidine kinase</fullName>
        <ecNumber evidence="2">2.7.13.3</ecNumber>
    </recommendedName>
</protein>
<keyword evidence="3" id="KW-0597">Phosphoprotein</keyword>
<dbReference type="CDD" id="cd00082">
    <property type="entry name" value="HisKA"/>
    <property type="match status" value="1"/>
</dbReference>
<evidence type="ECO:0000313" key="10">
    <source>
        <dbReference type="Proteomes" id="UP000179270"/>
    </source>
</evidence>
<dbReference type="InterPro" id="IPR036097">
    <property type="entry name" value="HisK_dim/P_sf"/>
</dbReference>
<evidence type="ECO:0000256" key="4">
    <source>
        <dbReference type="ARBA" id="ARBA00022679"/>
    </source>
</evidence>
<feature type="domain" description="Histidine kinase" evidence="8">
    <location>
        <begin position="224"/>
        <end position="442"/>
    </location>
</feature>
<reference evidence="9 10" key="1">
    <citation type="journal article" date="2016" name="Nat. Commun.">
        <title>Thousands of microbial genomes shed light on interconnected biogeochemical processes in an aquifer system.</title>
        <authorList>
            <person name="Anantharaman K."/>
            <person name="Brown C.T."/>
            <person name="Hug L.A."/>
            <person name="Sharon I."/>
            <person name="Castelle C.J."/>
            <person name="Probst A.J."/>
            <person name="Thomas B.C."/>
            <person name="Singh A."/>
            <person name="Wilkins M.J."/>
            <person name="Karaoz U."/>
            <person name="Brodie E.L."/>
            <person name="Williams K.H."/>
            <person name="Hubbard S.S."/>
            <person name="Banfield J.F."/>
        </authorList>
    </citation>
    <scope>NUCLEOTIDE SEQUENCE [LARGE SCALE GENOMIC DNA]</scope>
</reference>
<dbReference type="SUPFAM" id="SSF47384">
    <property type="entry name" value="Homodimeric domain of signal transducing histidine kinase"/>
    <property type="match status" value="1"/>
</dbReference>
<dbReference type="PANTHER" id="PTHR43711">
    <property type="entry name" value="TWO-COMPONENT HISTIDINE KINASE"/>
    <property type="match status" value="1"/>
</dbReference>
<dbReference type="SUPFAM" id="SSF55874">
    <property type="entry name" value="ATPase domain of HSP90 chaperone/DNA topoisomerase II/histidine kinase"/>
    <property type="match status" value="1"/>
</dbReference>
<proteinExistence type="predicted"/>
<sequence>MDQSSHVAEELYKKNLELAERNKTLSLLRKIDEIILSSVTDIDLIAHQIADAVVSGAGFKAVYIMIVNKKGKLLIPLAVSLDKSTAEIDPNLSRAIYSLKVKLDDFSNIIIKTISEKKMQKTENLFDLFKSLITEETCKKIQSSSGMKLFHLYPMIVRNEPIGAIIICPKEEKEPYFAYQEDLILRLPTVVSIAIDNALLYQKIGQANIRLKDLDILKDEFVSLASHELRTPMTAIKSYLWMVLNKSKNIDPQIKSYLDIAYQETEHLIKLVQNMLTISRIESQRLELSLTNYDLFELVKLAYDTLKIKADEKRLTFTLLPYPEKIIVNGDKDKLTEVFENIIGNALKYTPNNGTVSIHFTTEKNKVIVHVTDSGPGISQEDIAKLFQKFGRLDEAKKSRTTGTGLGLYISKQIVELHKGTIEIESEVGKGTAFNIRLPIYQTNT</sequence>
<evidence type="ECO:0000256" key="1">
    <source>
        <dbReference type="ARBA" id="ARBA00000085"/>
    </source>
</evidence>
<dbReference type="SMART" id="SM00387">
    <property type="entry name" value="HATPase_c"/>
    <property type="match status" value="1"/>
</dbReference>
<dbReference type="FunFam" id="3.30.565.10:FF:000006">
    <property type="entry name" value="Sensor histidine kinase WalK"/>
    <property type="match status" value="1"/>
</dbReference>
<evidence type="ECO:0000259" key="8">
    <source>
        <dbReference type="PROSITE" id="PS50109"/>
    </source>
</evidence>
<dbReference type="Gene3D" id="3.30.565.10">
    <property type="entry name" value="Histidine kinase-like ATPase, C-terminal domain"/>
    <property type="match status" value="1"/>
</dbReference>
<dbReference type="STRING" id="1802055.A3A74_02725"/>
<comment type="caution">
    <text evidence="9">The sequence shown here is derived from an EMBL/GenBank/DDBJ whole genome shotgun (WGS) entry which is preliminary data.</text>
</comment>
<dbReference type="SUPFAM" id="SSF55781">
    <property type="entry name" value="GAF domain-like"/>
    <property type="match status" value="1"/>
</dbReference>
<keyword evidence="7" id="KW-0472">Membrane</keyword>
<evidence type="ECO:0000256" key="5">
    <source>
        <dbReference type="ARBA" id="ARBA00022777"/>
    </source>
</evidence>
<dbReference type="PANTHER" id="PTHR43711:SF31">
    <property type="entry name" value="HISTIDINE KINASE"/>
    <property type="match status" value="1"/>
</dbReference>
<evidence type="ECO:0000256" key="2">
    <source>
        <dbReference type="ARBA" id="ARBA00012438"/>
    </source>
</evidence>
<dbReference type="Proteomes" id="UP000179270">
    <property type="component" value="Unassembled WGS sequence"/>
</dbReference>
<accession>A0A1F7I9P3</accession>
<organism evidence="9 10">
    <name type="scientific">Candidatus Roizmanbacteria bacterium RIFCSPLOWO2_01_FULL_35_13</name>
    <dbReference type="NCBI Taxonomy" id="1802055"/>
    <lineage>
        <taxon>Bacteria</taxon>
        <taxon>Candidatus Roizmaniibacteriota</taxon>
    </lineage>
</organism>
<dbReference type="PROSITE" id="PS50109">
    <property type="entry name" value="HIS_KIN"/>
    <property type="match status" value="1"/>
</dbReference>
<dbReference type="InterPro" id="IPR003661">
    <property type="entry name" value="HisK_dim/P_dom"/>
</dbReference>
<dbReference type="InterPro" id="IPR029016">
    <property type="entry name" value="GAF-like_dom_sf"/>
</dbReference>
<evidence type="ECO:0000256" key="7">
    <source>
        <dbReference type="ARBA" id="ARBA00023136"/>
    </source>
</evidence>
<keyword evidence="5" id="KW-0418">Kinase</keyword>